<keyword evidence="13 19" id="KW-0030">Aminoacyl-tRNA synthetase</keyword>
<evidence type="ECO:0000256" key="20">
    <source>
        <dbReference type="SAM" id="Phobius"/>
    </source>
</evidence>
<comment type="catalytic activity">
    <reaction evidence="18 19">
        <text>tRNA(Lys) + L-lysine + ATP = L-lysyl-tRNA(Lys) + AMP + diphosphate</text>
        <dbReference type="Rhea" id="RHEA:20792"/>
        <dbReference type="Rhea" id="RHEA-COMP:9696"/>
        <dbReference type="Rhea" id="RHEA-COMP:9697"/>
        <dbReference type="ChEBI" id="CHEBI:30616"/>
        <dbReference type="ChEBI" id="CHEBI:32551"/>
        <dbReference type="ChEBI" id="CHEBI:33019"/>
        <dbReference type="ChEBI" id="CHEBI:78442"/>
        <dbReference type="ChEBI" id="CHEBI:78529"/>
        <dbReference type="ChEBI" id="CHEBI:456215"/>
        <dbReference type="EC" id="6.1.1.6"/>
    </reaction>
</comment>
<comment type="similarity">
    <text evidence="19">Belongs to the class-II aminoacyl-tRNA synthetase family.</text>
</comment>
<evidence type="ECO:0000256" key="19">
    <source>
        <dbReference type="HAMAP-Rule" id="MF_00252"/>
    </source>
</evidence>
<dbReference type="GO" id="GO:0006629">
    <property type="term" value="P:lipid metabolic process"/>
    <property type="evidence" value="ECO:0007669"/>
    <property type="project" value="UniProtKB-KW"/>
</dbReference>
<keyword evidence="9 19" id="KW-0547">Nucleotide-binding</keyword>
<dbReference type="PANTHER" id="PTHR42918">
    <property type="entry name" value="LYSYL-TRNA SYNTHETASE"/>
    <property type="match status" value="1"/>
</dbReference>
<proteinExistence type="inferred from homology"/>
<keyword evidence="6" id="KW-0808">Transferase</keyword>
<dbReference type="InterPro" id="IPR012340">
    <property type="entry name" value="NA-bd_OB-fold"/>
</dbReference>
<evidence type="ECO:0000256" key="13">
    <source>
        <dbReference type="ARBA" id="ARBA00023146"/>
    </source>
</evidence>
<dbReference type="GO" id="GO:0046677">
    <property type="term" value="P:response to antibiotic"/>
    <property type="evidence" value="ECO:0007669"/>
    <property type="project" value="UniProtKB-KW"/>
</dbReference>
<evidence type="ECO:0000313" key="23">
    <source>
        <dbReference type="Proteomes" id="UP000582231"/>
    </source>
</evidence>
<evidence type="ECO:0000256" key="3">
    <source>
        <dbReference type="ARBA" id="ARBA00009968"/>
    </source>
</evidence>
<dbReference type="PROSITE" id="PS50862">
    <property type="entry name" value="AA_TRNA_LIGASE_II"/>
    <property type="match status" value="1"/>
</dbReference>
<dbReference type="InterPro" id="IPR002313">
    <property type="entry name" value="Lys-tRNA-ligase_II"/>
</dbReference>
<dbReference type="InterPro" id="IPR045864">
    <property type="entry name" value="aa-tRNA-synth_II/BPL/LPL"/>
</dbReference>
<accession>A0A852RWY0</accession>
<evidence type="ECO:0000256" key="9">
    <source>
        <dbReference type="ARBA" id="ARBA00022741"/>
    </source>
</evidence>
<dbReference type="Pfam" id="PF09924">
    <property type="entry name" value="LPG_synthase_C"/>
    <property type="match status" value="1"/>
</dbReference>
<dbReference type="GO" id="GO:0000287">
    <property type="term" value="F:magnesium ion binding"/>
    <property type="evidence" value="ECO:0007669"/>
    <property type="project" value="UniProtKB-UniRule"/>
</dbReference>
<keyword evidence="10 19" id="KW-0067">ATP-binding</keyword>
<keyword evidence="7 20" id="KW-0812">Transmembrane</keyword>
<evidence type="ECO:0000313" key="22">
    <source>
        <dbReference type="EMBL" id="NYD33696.1"/>
    </source>
</evidence>
<keyword evidence="19" id="KW-0648">Protein biosynthesis</keyword>
<dbReference type="PRINTS" id="PR00982">
    <property type="entry name" value="TRNASYNTHLYS"/>
</dbReference>
<dbReference type="PANTHER" id="PTHR42918:SF15">
    <property type="entry name" value="LYSINE--TRNA LIGASE, CHLOROPLASTIC_MITOCHONDRIAL"/>
    <property type="match status" value="1"/>
</dbReference>
<dbReference type="RefSeq" id="WP_179729701.1">
    <property type="nucleotide sequence ID" value="NZ_BAABEF010000001.1"/>
</dbReference>
<dbReference type="InterPro" id="IPR024320">
    <property type="entry name" value="LPG_synthase_C"/>
</dbReference>
<keyword evidence="20" id="KW-0472">Membrane</keyword>
<evidence type="ECO:0000256" key="10">
    <source>
        <dbReference type="ARBA" id="ARBA00022840"/>
    </source>
</evidence>
<evidence type="ECO:0000256" key="4">
    <source>
        <dbReference type="ARBA" id="ARBA00022475"/>
    </source>
</evidence>
<evidence type="ECO:0000256" key="2">
    <source>
        <dbReference type="ARBA" id="ARBA00005270"/>
    </source>
</evidence>
<dbReference type="GO" id="GO:0006430">
    <property type="term" value="P:lysyl-tRNA aminoacylation"/>
    <property type="evidence" value="ECO:0007669"/>
    <property type="project" value="UniProtKB-UniRule"/>
</dbReference>
<feature type="transmembrane region" description="Helical" evidence="20">
    <location>
        <begin position="89"/>
        <end position="109"/>
    </location>
</feature>
<evidence type="ECO:0000256" key="15">
    <source>
        <dbReference type="ARBA" id="ARBA00023268"/>
    </source>
</evidence>
<keyword evidence="19" id="KW-0963">Cytoplasm</keyword>
<gene>
    <name evidence="19" type="primary">lysS</name>
    <name evidence="22" type="ORF">BJ958_005242</name>
</gene>
<comment type="function">
    <text evidence="16">Catalyzes the production of L-lysyl-tRNA(Lys)transfer and the transfer of a lysyl group from L-lysyl-tRNA(Lys) to membrane-bound phosphatidylglycerol (PG), which produces lysylphosphatidylglycerol (LPG), one of the components of the bacterial membrane with a positive net charge. LPG synthesis contributes to the resistance to cationic antimicrobial peptides (CAMPs) and likely protects M.tuberculosis against the CAMPs produced by competiting microorganisms (bacteriocins). In fact, the modification of anionic phosphatidylglycerol with positively charged L-lysine results in repulsion of the peptides.</text>
</comment>
<keyword evidence="4" id="KW-1003">Cell membrane</keyword>
<feature type="domain" description="Aminoacyl-transfer RNA synthetases class-II family profile" evidence="21">
    <location>
        <begin position="764"/>
        <end position="1082"/>
    </location>
</feature>
<keyword evidence="14" id="KW-0046">Antibiotic resistance</keyword>
<dbReference type="Gene3D" id="2.40.50.140">
    <property type="entry name" value="Nucleic acid-binding proteins"/>
    <property type="match status" value="1"/>
</dbReference>
<protein>
    <recommendedName>
        <fullName evidence="19">Lysine--tRNA ligase</fullName>
        <ecNumber evidence="19">6.1.1.6</ecNumber>
    </recommendedName>
    <alternativeName>
        <fullName evidence="19">Lysyl-tRNA synthetase</fullName>
        <shortName evidence="19">LysRS</shortName>
    </alternativeName>
</protein>
<evidence type="ECO:0000256" key="18">
    <source>
        <dbReference type="ARBA" id="ARBA00048573"/>
    </source>
</evidence>
<evidence type="ECO:0000256" key="1">
    <source>
        <dbReference type="ARBA" id="ARBA00004651"/>
    </source>
</evidence>
<dbReference type="NCBIfam" id="NF001756">
    <property type="entry name" value="PRK00484.1"/>
    <property type="match status" value="1"/>
</dbReference>
<evidence type="ECO:0000256" key="6">
    <source>
        <dbReference type="ARBA" id="ARBA00022679"/>
    </source>
</evidence>
<comment type="cofactor">
    <cofactor evidence="19">
        <name>Mg(2+)</name>
        <dbReference type="ChEBI" id="CHEBI:18420"/>
    </cofactor>
    <text evidence="19">Binds 3 Mg(2+) ions per subunit.</text>
</comment>
<dbReference type="Pfam" id="PF00152">
    <property type="entry name" value="tRNA-synt_2"/>
    <property type="match status" value="1"/>
</dbReference>
<dbReference type="InterPro" id="IPR004364">
    <property type="entry name" value="Aa-tRNA-synt_II"/>
</dbReference>
<feature type="transmembrane region" description="Helical" evidence="20">
    <location>
        <begin position="115"/>
        <end position="134"/>
    </location>
</feature>
<dbReference type="EMBL" id="JACCBF010000001">
    <property type="protein sequence ID" value="NYD33696.1"/>
    <property type="molecule type" value="Genomic_DNA"/>
</dbReference>
<dbReference type="GO" id="GO:0000049">
    <property type="term" value="F:tRNA binding"/>
    <property type="evidence" value="ECO:0007669"/>
    <property type="project" value="TreeGrafter"/>
</dbReference>
<keyword evidence="11 20" id="KW-1133">Transmembrane helix</keyword>
<evidence type="ECO:0000256" key="12">
    <source>
        <dbReference type="ARBA" id="ARBA00023098"/>
    </source>
</evidence>
<dbReference type="GO" id="GO:0005524">
    <property type="term" value="F:ATP binding"/>
    <property type="evidence" value="ECO:0007669"/>
    <property type="project" value="UniProtKB-UniRule"/>
</dbReference>
<dbReference type="GO" id="GO:0005829">
    <property type="term" value="C:cytosol"/>
    <property type="evidence" value="ECO:0007669"/>
    <property type="project" value="TreeGrafter"/>
</dbReference>
<organism evidence="22 23">
    <name type="scientific">Nocardioides kongjuensis</name>
    <dbReference type="NCBI Taxonomy" id="349522"/>
    <lineage>
        <taxon>Bacteria</taxon>
        <taxon>Bacillati</taxon>
        <taxon>Actinomycetota</taxon>
        <taxon>Actinomycetes</taxon>
        <taxon>Propionibacteriales</taxon>
        <taxon>Nocardioidaceae</taxon>
        <taxon>Nocardioides</taxon>
    </lineage>
</organism>
<feature type="binding site" evidence="19">
    <location>
        <position position="995"/>
    </location>
    <ligand>
        <name>Mg(2+)</name>
        <dbReference type="ChEBI" id="CHEBI:18420"/>
        <label>1</label>
    </ligand>
</feature>
<feature type="transmembrane region" description="Helical" evidence="20">
    <location>
        <begin position="21"/>
        <end position="43"/>
    </location>
</feature>
<evidence type="ECO:0000256" key="16">
    <source>
        <dbReference type="ARBA" id="ARBA00024681"/>
    </source>
</evidence>
<dbReference type="NCBIfam" id="NF002821">
    <property type="entry name" value="PRK02983.1"/>
    <property type="match status" value="1"/>
</dbReference>
<evidence type="ECO:0000256" key="7">
    <source>
        <dbReference type="ARBA" id="ARBA00022692"/>
    </source>
</evidence>
<dbReference type="Proteomes" id="UP000582231">
    <property type="component" value="Unassembled WGS sequence"/>
</dbReference>
<evidence type="ECO:0000259" key="21">
    <source>
        <dbReference type="PROSITE" id="PS50862"/>
    </source>
</evidence>
<evidence type="ECO:0000256" key="11">
    <source>
        <dbReference type="ARBA" id="ARBA00022989"/>
    </source>
</evidence>
<evidence type="ECO:0000256" key="14">
    <source>
        <dbReference type="ARBA" id="ARBA00023251"/>
    </source>
</evidence>
<keyword evidence="19" id="KW-0460">Magnesium</keyword>
<evidence type="ECO:0000256" key="8">
    <source>
        <dbReference type="ARBA" id="ARBA00022723"/>
    </source>
</evidence>
<dbReference type="SUPFAM" id="SSF50249">
    <property type="entry name" value="Nucleic acid-binding proteins"/>
    <property type="match status" value="1"/>
</dbReference>
<dbReference type="InterPro" id="IPR044136">
    <property type="entry name" value="Lys-tRNA-ligase_II_N"/>
</dbReference>
<feature type="binding site" evidence="19">
    <location>
        <position position="1002"/>
    </location>
    <ligand>
        <name>Mg(2+)</name>
        <dbReference type="ChEBI" id="CHEBI:18420"/>
        <label>1</label>
    </ligand>
</feature>
<keyword evidence="8 19" id="KW-0479">Metal-binding</keyword>
<comment type="catalytic activity">
    <reaction evidence="17">
        <text>L-lysyl-tRNA(Lys) + a 1,2-diacyl-sn-glycero-3-phospho-(1'-sn-glycerol) = a 1,2-diacyl-sn-glycero-3-phospho-1'-(3'-O-L-lysyl)-sn-glycerol + tRNA(Lys)</text>
        <dbReference type="Rhea" id="RHEA:10668"/>
        <dbReference type="Rhea" id="RHEA-COMP:9696"/>
        <dbReference type="Rhea" id="RHEA-COMP:9697"/>
        <dbReference type="ChEBI" id="CHEBI:64716"/>
        <dbReference type="ChEBI" id="CHEBI:75792"/>
        <dbReference type="ChEBI" id="CHEBI:78442"/>
        <dbReference type="ChEBI" id="CHEBI:78529"/>
        <dbReference type="EC" id="2.3.2.3"/>
    </reaction>
</comment>
<dbReference type="HAMAP" id="MF_00252">
    <property type="entry name" value="Lys_tRNA_synth_class2"/>
    <property type="match status" value="1"/>
</dbReference>
<comment type="similarity">
    <text evidence="3">In the C-terminal section; belongs to the class-II aminoacyl-tRNA synthetase family.</text>
</comment>
<dbReference type="AlphaFoldDB" id="A0A852RWY0"/>
<dbReference type="InterPro" id="IPR006195">
    <property type="entry name" value="aa-tRNA-synth_II"/>
</dbReference>
<dbReference type="GO" id="GO:0004824">
    <property type="term" value="F:lysine-tRNA ligase activity"/>
    <property type="evidence" value="ECO:0007669"/>
    <property type="project" value="UniProtKB-UniRule"/>
</dbReference>
<keyword evidence="12" id="KW-0443">Lipid metabolism</keyword>
<feature type="transmembrane region" description="Helical" evidence="20">
    <location>
        <begin position="63"/>
        <end position="82"/>
    </location>
</feature>
<comment type="caution">
    <text evidence="22">The sequence shown here is derived from an EMBL/GenBank/DDBJ whole genome shotgun (WGS) entry which is preliminary data.</text>
</comment>
<keyword evidence="23" id="KW-1185">Reference proteome</keyword>
<dbReference type="CDD" id="cd04322">
    <property type="entry name" value="LysRS_N"/>
    <property type="match status" value="1"/>
</dbReference>
<feature type="transmembrane region" description="Helical" evidence="20">
    <location>
        <begin position="146"/>
        <end position="168"/>
    </location>
</feature>
<dbReference type="InterPro" id="IPR004365">
    <property type="entry name" value="NA-bd_OB_tRNA"/>
</dbReference>
<comment type="subunit">
    <text evidence="19">Homodimer.</text>
</comment>
<keyword evidence="15" id="KW-0511">Multifunctional enzyme</keyword>
<dbReference type="Pfam" id="PF01336">
    <property type="entry name" value="tRNA_anti-codon"/>
    <property type="match status" value="1"/>
</dbReference>
<dbReference type="SUPFAM" id="SSF55681">
    <property type="entry name" value="Class II aaRS and biotin synthetases"/>
    <property type="match status" value="1"/>
</dbReference>
<dbReference type="EC" id="6.1.1.6" evidence="19"/>
<dbReference type="Gene3D" id="3.30.930.10">
    <property type="entry name" value="Bira Bifunctional Protein, Domain 2"/>
    <property type="match status" value="1"/>
</dbReference>
<dbReference type="InterPro" id="IPR031553">
    <property type="entry name" value="tRNA-synt_2_TM"/>
</dbReference>
<comment type="similarity">
    <text evidence="2">In the N-terminal section; belongs to the LPG synthetase family.</text>
</comment>
<keyword evidence="5 19" id="KW-0436">Ligase</keyword>
<name>A0A852RWY0_9ACTN</name>
<dbReference type="InterPro" id="IPR018149">
    <property type="entry name" value="Lys-tRNA-synth_II_C"/>
</dbReference>
<evidence type="ECO:0000256" key="5">
    <source>
        <dbReference type="ARBA" id="ARBA00022598"/>
    </source>
</evidence>
<sequence length="1089" mass="118822">MSRPAVAPARLTGFRELLVRTVPSTSATLVAVWAGVCAVAGLVPSLRHGLREPLTVVSENVLLILPNLAYATFLALLAAALSTGKRAGWRILVGVLVINLADALGEFTARPRSNVAVAVATLLLVVVLLARNGFNTRVRSRSVLKAVAVLVPCLLLSIGLGFLLLQLFHGTLPGDQRLLWSLNRATGGVIGPRAFDGRPDDWVSDLIGFLGGVSLLGAFAVVFQSQAMRAKLTAPEERAVRALLDEYGRHDSLGYFATRRDKAAVFSEDGRAVVLHRVEVGVCLASGDPIGDVGSWPDAIARWQQLARDHGWSPAVLGASERAAHHYERAGLTALQLGDEAIIEVADFNQRRPRLPAIQRAVRRARRHGLTVRIRRHHQVSPEEMEQVRRLADAWRGDEPERGFSMALGRLGDPADGECLLAEALAPDGSVLALLSFVPWGTSGISLDLMRRDPDGPNGVIEFLVSTIAEHGSEHRIARISLNFAVLRSVFEEGGRIGAGPLLRGWRRVLLVLSRWWQLEALYRSNVKYEPAWFPRFLCYDDARMIPRVGVAAGIAEGFIDVPERIRTRRPLEPEHLSPERADEIVAAVEAHQELRARGRRRPEQVRIRLDRMSSMAQAGRAPYPAAGERPTSTAAALAAEDGTAVTVAGRLVAIRDHGGVVFVELRDWHGCVQCVLEADDLAPALEVFVGDCDLGDLVELHGTVGTSRSGERSVLATSWRMLAKCLHPLPGHVNGPMAPELRVRQRHLDLAMNDSAREHLRRRAEVLRAIRETLHGQDYLEVETPVLHTVHGGANARPFATYSNAYDLPLSLRIAPELYLKRLCVGGVERVYEMGRVFRNEGADRTHNPEFTALEAYDAHGDYTTMRHLCQELVTTAATAVHGRPVLVHRDADGQEHELPIDGTWTVRTVHDAVSAALGVRVDGATPVEDLRELAAAHGIAGAGLSADQVVLELYEALVEPTTVAPTFYTDFPTSVCPLTRSRDDNPALAERWDLVVLGMELATAYSELTDPVEQRRRLEAQSLLAAGGDPEAMVTDELFLQSLEVGMPPTGGLGMGVDRLLMLLSGDPIRSTVTFPLVRPDAEETAW</sequence>
<reference evidence="22 23" key="1">
    <citation type="submission" date="2020-07" db="EMBL/GenBank/DDBJ databases">
        <title>Sequencing the genomes of 1000 actinobacteria strains.</title>
        <authorList>
            <person name="Klenk H.-P."/>
        </authorList>
    </citation>
    <scope>NUCLEOTIDE SEQUENCE [LARGE SCALE GENOMIC DNA]</scope>
    <source>
        <strain evidence="22 23">DSM 19082</strain>
    </source>
</reference>
<feature type="binding site" evidence="19">
    <location>
        <position position="1002"/>
    </location>
    <ligand>
        <name>Mg(2+)</name>
        <dbReference type="ChEBI" id="CHEBI:18420"/>
        <label>2</label>
    </ligand>
</feature>
<dbReference type="GO" id="GO:0005886">
    <property type="term" value="C:plasma membrane"/>
    <property type="evidence" value="ECO:0007669"/>
    <property type="project" value="UniProtKB-SubCell"/>
</dbReference>
<comment type="subcellular location">
    <subcellularLocation>
        <location evidence="1">Cell membrane</location>
        <topology evidence="1">Multi-pass membrane protein</topology>
    </subcellularLocation>
    <subcellularLocation>
        <location evidence="19">Cytoplasm</location>
    </subcellularLocation>
</comment>
<dbReference type="Pfam" id="PF16995">
    <property type="entry name" value="tRNA-synt_2_TM"/>
    <property type="match status" value="1"/>
</dbReference>
<dbReference type="GO" id="GO:0050071">
    <property type="term" value="F:phosphatidylglycerol lysyltransferase activity"/>
    <property type="evidence" value="ECO:0007669"/>
    <property type="project" value="UniProtKB-EC"/>
</dbReference>
<evidence type="ECO:0000256" key="17">
    <source>
        <dbReference type="ARBA" id="ARBA00047540"/>
    </source>
</evidence>